<organism evidence="2 3">
    <name type="scientific">Astrephomene gubernaculifera</name>
    <dbReference type="NCBI Taxonomy" id="47775"/>
    <lineage>
        <taxon>Eukaryota</taxon>
        <taxon>Viridiplantae</taxon>
        <taxon>Chlorophyta</taxon>
        <taxon>core chlorophytes</taxon>
        <taxon>Chlorophyceae</taxon>
        <taxon>CS clade</taxon>
        <taxon>Chlamydomonadales</taxon>
        <taxon>Astrephomenaceae</taxon>
        <taxon>Astrephomene</taxon>
    </lineage>
</organism>
<feature type="region of interest" description="Disordered" evidence="1">
    <location>
        <begin position="82"/>
        <end position="148"/>
    </location>
</feature>
<feature type="compositionally biased region" description="Low complexity" evidence="1">
    <location>
        <begin position="124"/>
        <end position="135"/>
    </location>
</feature>
<accession>A0AAD3DXZ2</accession>
<proteinExistence type="predicted"/>
<gene>
    <name evidence="2" type="ORF">Agub_g10607</name>
</gene>
<dbReference type="EMBL" id="BMAR01000025">
    <property type="protein sequence ID" value="GFR48653.1"/>
    <property type="molecule type" value="Genomic_DNA"/>
</dbReference>
<comment type="caution">
    <text evidence="2">The sequence shown here is derived from an EMBL/GenBank/DDBJ whole genome shotgun (WGS) entry which is preliminary data.</text>
</comment>
<protein>
    <submittedName>
        <fullName evidence="2">Uncharacterized protein</fullName>
    </submittedName>
</protein>
<dbReference type="Proteomes" id="UP001054857">
    <property type="component" value="Unassembled WGS sequence"/>
</dbReference>
<sequence length="148" mass="15872">PHSLQALNALDEAGLGPAAVSELWRAYELAKAYEEKATFSMEGDAANEAIPASVTRPGAGGGALGTLGRLLTVLRLMYAPAPQPPATLQSYHHPQQSMHAMQQQPGFAPHPLHAQHGPAKQHPQHPQQTQHPQTQLYPSGGMLPTQMR</sequence>
<evidence type="ECO:0000313" key="2">
    <source>
        <dbReference type="EMBL" id="GFR48653.1"/>
    </source>
</evidence>
<dbReference type="AlphaFoldDB" id="A0AAD3DXZ2"/>
<reference evidence="2 3" key="1">
    <citation type="journal article" date="2021" name="Sci. Rep.">
        <title>Genome sequencing of the multicellular alga Astrephomene provides insights into convergent evolution of germ-soma differentiation.</title>
        <authorList>
            <person name="Yamashita S."/>
            <person name="Yamamoto K."/>
            <person name="Matsuzaki R."/>
            <person name="Suzuki S."/>
            <person name="Yamaguchi H."/>
            <person name="Hirooka S."/>
            <person name="Minakuchi Y."/>
            <person name="Miyagishima S."/>
            <person name="Kawachi M."/>
            <person name="Toyoda A."/>
            <person name="Nozaki H."/>
        </authorList>
    </citation>
    <scope>NUCLEOTIDE SEQUENCE [LARGE SCALE GENOMIC DNA]</scope>
    <source>
        <strain evidence="2 3">NIES-4017</strain>
    </source>
</reference>
<evidence type="ECO:0000313" key="3">
    <source>
        <dbReference type="Proteomes" id="UP001054857"/>
    </source>
</evidence>
<name>A0AAD3DXZ2_9CHLO</name>
<feature type="non-terminal residue" evidence="2">
    <location>
        <position position="1"/>
    </location>
</feature>
<evidence type="ECO:0000256" key="1">
    <source>
        <dbReference type="SAM" id="MobiDB-lite"/>
    </source>
</evidence>
<feature type="non-terminal residue" evidence="2">
    <location>
        <position position="148"/>
    </location>
</feature>
<feature type="compositionally biased region" description="Polar residues" evidence="1">
    <location>
        <begin position="86"/>
        <end position="105"/>
    </location>
</feature>
<keyword evidence="3" id="KW-1185">Reference proteome</keyword>